<evidence type="ECO:0000313" key="4">
    <source>
        <dbReference type="Proteomes" id="UP000523105"/>
    </source>
</evidence>
<reference evidence="3" key="2">
    <citation type="submission" date="2020-06" db="EMBL/GenBank/DDBJ databases">
        <authorList>
            <person name="Wang Y."/>
        </authorList>
    </citation>
    <scope>NUCLEOTIDE SEQUENCE</scope>
    <source>
        <strain evidence="2">L15b</strain>
        <strain evidence="3">N8</strain>
    </source>
</reference>
<comment type="caution">
    <text evidence="3">The sequence shown here is derived from an EMBL/GenBank/DDBJ whole genome shotgun (WGS) entry which is preliminary data.</text>
</comment>
<keyword evidence="1" id="KW-0812">Transmembrane</keyword>
<dbReference type="Proteomes" id="UP000529843">
    <property type="component" value="Unassembled WGS sequence"/>
</dbReference>
<accession>A0A7K4NMN6</accession>
<dbReference type="EMBL" id="JACAST010000044">
    <property type="protein sequence ID" value="NWK02547.1"/>
    <property type="molecule type" value="Genomic_DNA"/>
</dbReference>
<sequence>MIMNKKIIAIGLVIIIIIIVISGTFDFALDESTISQTIFVDAVYDPKNNLVKITYTDESDKTNLVTLEILGMEKTFHKEFSQSSFVETVPMNSEPKYGWSTMPVVFSINHDEFGKIGLKTEIHQQDELKPKVIYSKI</sequence>
<evidence type="ECO:0000313" key="3">
    <source>
        <dbReference type="EMBL" id="NWK02547.1"/>
    </source>
</evidence>
<reference evidence="4 5" key="1">
    <citation type="journal article" date="2019" name="Environ. Microbiol.">
        <title>Genomics insights into ecotype formation of ammonia-oxidizing archaea in the deep ocean.</title>
        <authorList>
            <person name="Wang Y."/>
            <person name="Huang J.M."/>
            <person name="Cui G.J."/>
            <person name="Nunoura T."/>
            <person name="Takaki Y."/>
            <person name="Li W.L."/>
            <person name="Li J."/>
            <person name="Gao Z.M."/>
            <person name="Takai K."/>
            <person name="Zhang A.Q."/>
            <person name="Stepanauskas R."/>
        </authorList>
    </citation>
    <scope>NUCLEOTIDE SEQUENCE [LARGE SCALE GENOMIC DNA]</scope>
    <source>
        <strain evidence="2 4">L15b</strain>
        <strain evidence="3 5">N8</strain>
    </source>
</reference>
<evidence type="ECO:0000313" key="2">
    <source>
        <dbReference type="EMBL" id="NWJ42893.1"/>
    </source>
</evidence>
<feature type="transmembrane region" description="Helical" evidence="1">
    <location>
        <begin position="7"/>
        <end position="29"/>
    </location>
</feature>
<dbReference type="Proteomes" id="UP000523105">
    <property type="component" value="Unassembled WGS sequence"/>
</dbReference>
<protein>
    <submittedName>
        <fullName evidence="3">Uncharacterized protein</fullName>
    </submittedName>
</protein>
<name>A0A7K4NMN6_9ARCH</name>
<dbReference type="EMBL" id="JACASV010000005">
    <property type="protein sequence ID" value="NWJ42893.1"/>
    <property type="molecule type" value="Genomic_DNA"/>
</dbReference>
<dbReference type="AlphaFoldDB" id="A0A7K4NMN6"/>
<keyword evidence="1" id="KW-1133">Transmembrane helix</keyword>
<gene>
    <name evidence="3" type="ORF">HX804_04525</name>
    <name evidence="2" type="ORF">HX837_01535</name>
</gene>
<organism evidence="3 5">
    <name type="scientific">Marine Group I thaumarchaeote</name>
    <dbReference type="NCBI Taxonomy" id="2511932"/>
    <lineage>
        <taxon>Archaea</taxon>
        <taxon>Nitrososphaerota</taxon>
        <taxon>Marine Group I</taxon>
    </lineage>
</organism>
<keyword evidence="1" id="KW-0472">Membrane</keyword>
<evidence type="ECO:0000313" key="5">
    <source>
        <dbReference type="Proteomes" id="UP000529843"/>
    </source>
</evidence>
<evidence type="ECO:0000256" key="1">
    <source>
        <dbReference type="SAM" id="Phobius"/>
    </source>
</evidence>
<proteinExistence type="predicted"/>